<feature type="transmembrane region" description="Helical" evidence="5">
    <location>
        <begin position="48"/>
        <end position="69"/>
    </location>
</feature>
<dbReference type="Proteomes" id="UP000503251">
    <property type="component" value="Chromosome"/>
</dbReference>
<dbReference type="RefSeq" id="WP_171266651.1">
    <property type="nucleotide sequence ID" value="NZ_CP039543.1"/>
</dbReference>
<keyword evidence="3 5" id="KW-1133">Transmembrane helix</keyword>
<feature type="transmembrane region" description="Helical" evidence="5">
    <location>
        <begin position="210"/>
        <end position="228"/>
    </location>
</feature>
<keyword evidence="4 5" id="KW-0472">Membrane</keyword>
<feature type="transmembrane region" description="Helical" evidence="5">
    <location>
        <begin position="248"/>
        <end position="266"/>
    </location>
</feature>
<dbReference type="InterPro" id="IPR002781">
    <property type="entry name" value="TM_pro_TauE-like"/>
</dbReference>
<keyword evidence="5" id="KW-1003">Cell membrane</keyword>
<feature type="transmembrane region" description="Helical" evidence="5">
    <location>
        <begin position="144"/>
        <end position="167"/>
    </location>
</feature>
<protein>
    <recommendedName>
        <fullName evidence="5">Probable membrane transporter protein</fullName>
    </recommendedName>
</protein>
<dbReference type="PANTHER" id="PTHR43483">
    <property type="entry name" value="MEMBRANE TRANSPORTER PROTEIN HI_0806-RELATED"/>
    <property type="match status" value="1"/>
</dbReference>
<proteinExistence type="inferred from homology"/>
<reference evidence="6 7" key="1">
    <citation type="submission" date="2019-04" db="EMBL/GenBank/DDBJ databases">
        <title>Isolation and culture of sulfate reducing bacteria from the cold seep of the South China Sea.</title>
        <authorList>
            <person name="Sun C."/>
            <person name="Liu R."/>
        </authorList>
    </citation>
    <scope>NUCLEOTIDE SEQUENCE [LARGE SCALE GENOMIC DNA]</scope>
    <source>
        <strain evidence="6 7">CS1</strain>
    </source>
</reference>
<keyword evidence="2 5" id="KW-0812">Transmembrane</keyword>
<gene>
    <name evidence="6" type="ORF">E8L03_04105</name>
</gene>
<evidence type="ECO:0000256" key="1">
    <source>
        <dbReference type="ARBA" id="ARBA00004141"/>
    </source>
</evidence>
<feature type="transmembrane region" description="Helical" evidence="5">
    <location>
        <begin position="7"/>
        <end position="36"/>
    </location>
</feature>
<sequence>MIGLFILYLALGAFAGILAGLLGIGGGLVIVPMLTFAFTWQGIPHEHILHMALGTSMMSIIFTSISSFRAHNKRGAVRWDVFWRITPGIIVGSFVGAWVASMLPTNTLKVIFGVFLYYVSFQMITGKKPNPSRQVPGKPGMFGVGGVIGIFSALVGIGGGTLSVPFLTWCNVVIQTAIGTAAAIGLPIALAGSLGYLINGIGVAGRPAWTIGYIYLPALIGIVCMSVLTAPFGAKLAHTLPVATLKKVFAVLLFLVGSRMLWSAIAG</sequence>
<comment type="subcellular location">
    <subcellularLocation>
        <location evidence="5">Cell membrane</location>
        <topology evidence="5">Multi-pass membrane protein</topology>
    </subcellularLocation>
    <subcellularLocation>
        <location evidence="1">Membrane</location>
        <topology evidence="1">Multi-pass membrane protein</topology>
    </subcellularLocation>
</comment>
<dbReference type="PANTHER" id="PTHR43483:SF3">
    <property type="entry name" value="MEMBRANE TRANSPORTER PROTEIN HI_0806-RELATED"/>
    <property type="match status" value="1"/>
</dbReference>
<evidence type="ECO:0000256" key="4">
    <source>
        <dbReference type="ARBA" id="ARBA00023136"/>
    </source>
</evidence>
<organism evidence="6 7">
    <name type="scientific">Oceanidesulfovibrio marinus</name>
    <dbReference type="NCBI Taxonomy" id="370038"/>
    <lineage>
        <taxon>Bacteria</taxon>
        <taxon>Pseudomonadati</taxon>
        <taxon>Thermodesulfobacteriota</taxon>
        <taxon>Desulfovibrionia</taxon>
        <taxon>Desulfovibrionales</taxon>
        <taxon>Desulfovibrionaceae</taxon>
        <taxon>Oceanidesulfovibrio</taxon>
    </lineage>
</organism>
<evidence type="ECO:0000313" key="7">
    <source>
        <dbReference type="Proteomes" id="UP000503251"/>
    </source>
</evidence>
<evidence type="ECO:0000313" key="6">
    <source>
        <dbReference type="EMBL" id="QJT08155.1"/>
    </source>
</evidence>
<feature type="transmembrane region" description="Helical" evidence="5">
    <location>
        <begin position="81"/>
        <end position="100"/>
    </location>
</feature>
<dbReference type="Pfam" id="PF01925">
    <property type="entry name" value="TauE"/>
    <property type="match status" value="1"/>
</dbReference>
<feature type="transmembrane region" description="Helical" evidence="5">
    <location>
        <begin position="173"/>
        <end position="198"/>
    </location>
</feature>
<accession>A0ABX6NEY6</accession>
<evidence type="ECO:0000256" key="3">
    <source>
        <dbReference type="ARBA" id="ARBA00022989"/>
    </source>
</evidence>
<name>A0ABX6NEY6_9BACT</name>
<evidence type="ECO:0000256" key="5">
    <source>
        <dbReference type="RuleBase" id="RU363041"/>
    </source>
</evidence>
<comment type="similarity">
    <text evidence="5">Belongs to the 4-toluene sulfonate uptake permease (TSUP) (TC 2.A.102) family.</text>
</comment>
<evidence type="ECO:0000256" key="2">
    <source>
        <dbReference type="ARBA" id="ARBA00022692"/>
    </source>
</evidence>
<keyword evidence="7" id="KW-1185">Reference proteome</keyword>
<feature type="transmembrane region" description="Helical" evidence="5">
    <location>
        <begin position="106"/>
        <end position="124"/>
    </location>
</feature>
<dbReference type="EMBL" id="CP039543">
    <property type="protein sequence ID" value="QJT08155.1"/>
    <property type="molecule type" value="Genomic_DNA"/>
</dbReference>